<evidence type="ECO:0000313" key="3">
    <source>
        <dbReference type="Proteomes" id="UP000571183"/>
    </source>
</evidence>
<reference evidence="2 3" key="1">
    <citation type="submission" date="2020-08" db="EMBL/GenBank/DDBJ databases">
        <title>Sequencing the genomes of 1000 actinobacteria strains.</title>
        <authorList>
            <person name="Klenk H.-P."/>
        </authorList>
    </citation>
    <scope>NUCLEOTIDE SEQUENCE [LARGE SCALE GENOMIC DNA]</scope>
    <source>
        <strain evidence="2 3">DSM 27064</strain>
    </source>
</reference>
<comment type="caution">
    <text evidence="2">The sequence shown here is derived from an EMBL/GenBank/DDBJ whole genome shotgun (WGS) entry which is preliminary data.</text>
</comment>
<dbReference type="EMBL" id="JACIFD010000009">
    <property type="protein sequence ID" value="MBB4071763.1"/>
    <property type="molecule type" value="Genomic_DNA"/>
</dbReference>
<accession>A0A840DJ73</accession>
<keyword evidence="1" id="KW-0732">Signal</keyword>
<keyword evidence="3" id="KW-1185">Reference proteome</keyword>
<proteinExistence type="predicted"/>
<dbReference type="AlphaFoldDB" id="A0A840DJ73"/>
<evidence type="ECO:0000256" key="1">
    <source>
        <dbReference type="SAM" id="SignalP"/>
    </source>
</evidence>
<name>A0A840DJ73_9MICO</name>
<dbReference type="RefSeq" id="WP_124825139.1">
    <property type="nucleotide sequence ID" value="NZ_JACIFD010000009.1"/>
</dbReference>
<sequence>MSAPLAVGIIAAVTVTATGVLAGAALAATQTRVAAAADNAALAAADTAFYNSASNPCAAAQAVAAAHYTELLQCTVDGWRAVVRVGAGFGHYRVQAVAAAG</sequence>
<organism evidence="2 3">
    <name type="scientific">Canibacter oris</name>
    <dbReference type="NCBI Taxonomy" id="1365628"/>
    <lineage>
        <taxon>Bacteria</taxon>
        <taxon>Bacillati</taxon>
        <taxon>Actinomycetota</taxon>
        <taxon>Actinomycetes</taxon>
        <taxon>Micrococcales</taxon>
        <taxon>Microbacteriaceae</taxon>
        <taxon>Canibacter</taxon>
    </lineage>
</organism>
<feature type="signal peptide" evidence="1">
    <location>
        <begin position="1"/>
        <end position="27"/>
    </location>
</feature>
<gene>
    <name evidence="2" type="ORF">F5897_001077</name>
</gene>
<evidence type="ECO:0000313" key="2">
    <source>
        <dbReference type="EMBL" id="MBB4071763.1"/>
    </source>
</evidence>
<feature type="chain" id="PRO_5039673705" evidence="1">
    <location>
        <begin position="28"/>
        <end position="101"/>
    </location>
</feature>
<dbReference type="Proteomes" id="UP000571183">
    <property type="component" value="Unassembled WGS sequence"/>
</dbReference>
<protein>
    <submittedName>
        <fullName evidence="2">Secretion/DNA translocation related TadE-like protein</fullName>
    </submittedName>
</protein>